<feature type="compositionally biased region" description="Polar residues" evidence="1">
    <location>
        <begin position="94"/>
        <end position="104"/>
    </location>
</feature>
<evidence type="ECO:0000313" key="2">
    <source>
        <dbReference type="EMBL" id="KAK4640744.1"/>
    </source>
</evidence>
<gene>
    <name evidence="2" type="ORF">QC761_606280</name>
</gene>
<feature type="compositionally biased region" description="Basic residues" evidence="1">
    <location>
        <begin position="31"/>
        <end position="46"/>
    </location>
</feature>
<dbReference type="RefSeq" id="XP_062729720.1">
    <property type="nucleotide sequence ID" value="XM_062881068.1"/>
</dbReference>
<accession>A0ABR0FAG6</accession>
<sequence length="181" mass="20058">MHNYPSPWRPVFTSPFTQPQPITSTLTLTKPSRRRKKIVPLRKIRRIRSEDIIHHSMASSSSSQPQDPDQQKTLTTKASNESLAAASTVVPDSEATTTGKQPQAPTRYLYYEKVGEPDPNYVPKPPSKLAKFMAKFQSPMVKATKAKRQAEIDEEKRTGIKVYTPAGAPMGSGQHIGNALS</sequence>
<reference evidence="2 3" key="1">
    <citation type="journal article" date="2023" name="bioRxiv">
        <title>High-quality genome assemblies of four members of thePodospora anserinaspecies complex.</title>
        <authorList>
            <person name="Ament-Velasquez S.L."/>
            <person name="Vogan A.A."/>
            <person name="Wallerman O."/>
            <person name="Hartmann F."/>
            <person name="Gautier V."/>
            <person name="Silar P."/>
            <person name="Giraud T."/>
            <person name="Johannesson H."/>
        </authorList>
    </citation>
    <scope>NUCLEOTIDE SEQUENCE [LARGE SCALE GENOMIC DNA]</scope>
    <source>
        <strain evidence="2 3">CBS 112042</strain>
    </source>
</reference>
<protein>
    <submittedName>
        <fullName evidence="2">Uncharacterized protein</fullName>
    </submittedName>
</protein>
<proteinExistence type="predicted"/>
<name>A0ABR0FAG6_9PEZI</name>
<feature type="compositionally biased region" description="Polar residues" evidence="1">
    <location>
        <begin position="14"/>
        <end position="30"/>
    </location>
</feature>
<dbReference type="Proteomes" id="UP001322138">
    <property type="component" value="Unassembled WGS sequence"/>
</dbReference>
<feature type="compositionally biased region" description="Low complexity" evidence="1">
    <location>
        <begin position="59"/>
        <end position="68"/>
    </location>
</feature>
<keyword evidence="3" id="KW-1185">Reference proteome</keyword>
<feature type="compositionally biased region" description="Polar residues" evidence="1">
    <location>
        <begin position="72"/>
        <end position="82"/>
    </location>
</feature>
<comment type="caution">
    <text evidence="2">The sequence shown here is derived from an EMBL/GenBank/DDBJ whole genome shotgun (WGS) entry which is preliminary data.</text>
</comment>
<dbReference type="EMBL" id="JAFFGZ010000008">
    <property type="protein sequence ID" value="KAK4640744.1"/>
    <property type="molecule type" value="Genomic_DNA"/>
</dbReference>
<evidence type="ECO:0000313" key="3">
    <source>
        <dbReference type="Proteomes" id="UP001322138"/>
    </source>
</evidence>
<dbReference type="GeneID" id="87900550"/>
<evidence type="ECO:0000256" key="1">
    <source>
        <dbReference type="SAM" id="MobiDB-lite"/>
    </source>
</evidence>
<organism evidence="2 3">
    <name type="scientific">Podospora bellae-mahoneyi</name>
    <dbReference type="NCBI Taxonomy" id="2093777"/>
    <lineage>
        <taxon>Eukaryota</taxon>
        <taxon>Fungi</taxon>
        <taxon>Dikarya</taxon>
        <taxon>Ascomycota</taxon>
        <taxon>Pezizomycotina</taxon>
        <taxon>Sordariomycetes</taxon>
        <taxon>Sordariomycetidae</taxon>
        <taxon>Sordariales</taxon>
        <taxon>Podosporaceae</taxon>
        <taxon>Podospora</taxon>
    </lineage>
</organism>
<feature type="region of interest" description="Disordered" evidence="1">
    <location>
        <begin position="1"/>
        <end position="105"/>
    </location>
</feature>